<evidence type="ECO:0000256" key="1">
    <source>
        <dbReference type="ARBA" id="ARBA00001942"/>
    </source>
</evidence>
<evidence type="ECO:0000256" key="4">
    <source>
        <dbReference type="ARBA" id="ARBA00010312"/>
    </source>
</evidence>
<dbReference type="Gene3D" id="4.10.1200.10">
    <property type="entry name" value="nitrate reductase tail"/>
    <property type="match status" value="1"/>
</dbReference>
<keyword evidence="12" id="KW-0411">Iron-sulfur</keyword>
<keyword evidence="5" id="KW-0813">Transport</keyword>
<dbReference type="InterPro" id="IPR037943">
    <property type="entry name" value="MopB_CT_Nitrate-R-NarG-like"/>
</dbReference>
<evidence type="ECO:0000256" key="10">
    <source>
        <dbReference type="ARBA" id="ARBA00023002"/>
    </source>
</evidence>
<dbReference type="PANTHER" id="PTHR43105">
    <property type="entry name" value="RESPIRATORY NITRATE REDUCTASE"/>
    <property type="match status" value="1"/>
</dbReference>
<dbReference type="SUPFAM" id="SSF50692">
    <property type="entry name" value="ADC-like"/>
    <property type="match status" value="1"/>
</dbReference>
<dbReference type="Pfam" id="PF00384">
    <property type="entry name" value="Molybdopterin"/>
    <property type="match status" value="1"/>
</dbReference>
<protein>
    <submittedName>
        <fullName evidence="15">Nitrate reductase subunit alpha</fullName>
    </submittedName>
</protein>
<keyword evidence="16" id="KW-1185">Reference proteome</keyword>
<keyword evidence="6" id="KW-0004">4Fe-4S</keyword>
<comment type="similarity">
    <text evidence="4">Belongs to the prokaryotic molybdopterin-containing oxidoreductase family.</text>
</comment>
<reference evidence="16" key="1">
    <citation type="journal article" date="2019" name="Int. J. Syst. Evol. Microbiol.">
        <title>The Global Catalogue of Microorganisms (GCM) 10K type strain sequencing project: providing services to taxonomists for standard genome sequencing and annotation.</title>
        <authorList>
            <consortium name="The Broad Institute Genomics Platform"/>
            <consortium name="The Broad Institute Genome Sequencing Center for Infectious Disease"/>
            <person name="Wu L."/>
            <person name="Ma J."/>
        </authorList>
    </citation>
    <scope>NUCLEOTIDE SEQUENCE [LARGE SCALE GENOMIC DNA]</scope>
    <source>
        <strain evidence="16">KCTC 42182</strain>
    </source>
</reference>
<evidence type="ECO:0000256" key="3">
    <source>
        <dbReference type="ARBA" id="ARBA00004196"/>
    </source>
</evidence>
<keyword evidence="8" id="KW-0479">Metal-binding</keyword>
<dbReference type="Gene3D" id="3.40.50.12440">
    <property type="match status" value="1"/>
</dbReference>
<name>A0ABV7VCY8_9PROT</name>
<dbReference type="PANTHER" id="PTHR43105:SF2">
    <property type="entry name" value="RESPIRATORY NITRATE REDUCTASE 2 ALPHA CHAIN"/>
    <property type="match status" value="1"/>
</dbReference>
<evidence type="ECO:0000256" key="2">
    <source>
        <dbReference type="ARBA" id="ARBA00001966"/>
    </source>
</evidence>
<comment type="cofactor">
    <cofactor evidence="2">
        <name>[4Fe-4S] cluster</name>
        <dbReference type="ChEBI" id="CHEBI:49883"/>
    </cofactor>
</comment>
<evidence type="ECO:0000256" key="11">
    <source>
        <dbReference type="ARBA" id="ARBA00023004"/>
    </source>
</evidence>
<organism evidence="15 16">
    <name type="scientific">Ferrovibrio xuzhouensis</name>
    <dbReference type="NCBI Taxonomy" id="1576914"/>
    <lineage>
        <taxon>Bacteria</taxon>
        <taxon>Pseudomonadati</taxon>
        <taxon>Pseudomonadota</taxon>
        <taxon>Alphaproteobacteria</taxon>
        <taxon>Rhodospirillales</taxon>
        <taxon>Rhodospirillaceae</taxon>
        <taxon>Ferrovibrio</taxon>
    </lineage>
</organism>
<dbReference type="EMBL" id="JBHRYJ010000001">
    <property type="protein sequence ID" value="MFC3675344.1"/>
    <property type="molecule type" value="Genomic_DNA"/>
</dbReference>
<dbReference type="InterPro" id="IPR050123">
    <property type="entry name" value="Prok_molybdopt-oxidoreductase"/>
</dbReference>
<keyword evidence="10" id="KW-0560">Oxidoreductase</keyword>
<dbReference type="InterPro" id="IPR028189">
    <property type="entry name" value="Nitr_red_alph_N"/>
</dbReference>
<dbReference type="InterPro" id="IPR006468">
    <property type="entry name" value="NarG"/>
</dbReference>
<keyword evidence="7" id="KW-0500">Molybdenum</keyword>
<gene>
    <name evidence="15" type="ORF">ACFOOQ_07310</name>
</gene>
<dbReference type="PROSITE" id="PS00490">
    <property type="entry name" value="MOLYBDOPTERIN_PROK_2"/>
    <property type="match status" value="1"/>
</dbReference>
<evidence type="ECO:0000256" key="7">
    <source>
        <dbReference type="ARBA" id="ARBA00022505"/>
    </source>
</evidence>
<evidence type="ECO:0000256" key="5">
    <source>
        <dbReference type="ARBA" id="ARBA00022448"/>
    </source>
</evidence>
<keyword evidence="9" id="KW-0249">Electron transport</keyword>
<evidence type="ECO:0000256" key="6">
    <source>
        <dbReference type="ARBA" id="ARBA00022485"/>
    </source>
</evidence>
<dbReference type="PROSITE" id="PS51669">
    <property type="entry name" value="4FE4S_MOW_BIS_MGD"/>
    <property type="match status" value="1"/>
</dbReference>
<dbReference type="InterPro" id="IPR006655">
    <property type="entry name" value="Mopterin_OxRdtase_prok_CS"/>
</dbReference>
<evidence type="ECO:0000256" key="9">
    <source>
        <dbReference type="ARBA" id="ARBA00022982"/>
    </source>
</evidence>
<dbReference type="NCBIfam" id="TIGR01580">
    <property type="entry name" value="narG"/>
    <property type="match status" value="1"/>
</dbReference>
<dbReference type="SMART" id="SM00926">
    <property type="entry name" value="Molybdop_Fe4S4"/>
    <property type="match status" value="1"/>
</dbReference>
<evidence type="ECO:0000313" key="16">
    <source>
        <dbReference type="Proteomes" id="UP001595711"/>
    </source>
</evidence>
<feature type="domain" description="4Fe-4S Mo/W bis-MGD-type" evidence="14">
    <location>
        <begin position="42"/>
        <end position="106"/>
    </location>
</feature>
<keyword evidence="11" id="KW-0408">Iron</keyword>
<comment type="subcellular location">
    <subcellularLocation>
        <location evidence="3">Cell envelope</location>
    </subcellularLocation>
</comment>
<comment type="cofactor">
    <cofactor evidence="1">
        <name>Mo-bis(molybdopterin guanine dinucleotide)</name>
        <dbReference type="ChEBI" id="CHEBI:60539"/>
    </cofactor>
</comment>
<comment type="caution">
    <text evidence="15">The sequence shown here is derived from an EMBL/GenBank/DDBJ whole genome shotgun (WGS) entry which is preliminary data.</text>
</comment>
<dbReference type="RefSeq" id="WP_379723737.1">
    <property type="nucleotide sequence ID" value="NZ_JBHRYJ010000001.1"/>
</dbReference>
<evidence type="ECO:0000259" key="14">
    <source>
        <dbReference type="PROSITE" id="PS51669"/>
    </source>
</evidence>
<keyword evidence="13" id="KW-0534">Nitrate assimilation</keyword>
<dbReference type="InterPro" id="IPR006657">
    <property type="entry name" value="MoPterin_dinucl-bd_dom"/>
</dbReference>
<dbReference type="Pfam" id="PF01568">
    <property type="entry name" value="Molydop_binding"/>
    <property type="match status" value="1"/>
</dbReference>
<proteinExistence type="inferred from homology"/>
<dbReference type="CDD" id="cd02776">
    <property type="entry name" value="MopB_CT_Nitrate-R-NarG-like"/>
    <property type="match status" value="1"/>
</dbReference>
<dbReference type="InterPro" id="IPR044906">
    <property type="entry name" value="Nitr_red_alph_N_sf"/>
</dbReference>
<dbReference type="CDD" id="cd02750">
    <property type="entry name" value="MopB_Nitrate-R-NarG-like"/>
    <property type="match status" value="1"/>
</dbReference>
<dbReference type="InterPro" id="IPR006656">
    <property type="entry name" value="Mopterin_OxRdtase"/>
</dbReference>
<accession>A0ABV7VCY8</accession>
<sequence length="1246" mass="139639">MSHLLDRLNFLAPKTTFSGGHGVTTREDRGWEDSYRKRWQHDKIVRSTHGANCTGSCSWKIYVKGGIVTWETQQTDYPRTRPDLPNHEPRGCSRGASYSWYLYSGNRVKYPLIRSRLVKLWRAARAIMTPVAAWKSIVEDPEKRKSYTSKRGLGGFVRSTWDEVNEIIAAANAYTAKTYGPDRIIGFSPIPAMSMVSYAAGSRYLSLLGGVCMSFYDWYCDLPPASPQTWGEQTDVPESADWYNAGFLILWGSNVPQTRTPDAHFYTEARYKGAKSVVVSPDYSEAAKFSDLWLHPKQGTDSALAMALGHVVLREFHLDRQTAYFDSYCRQYTDMPMLVRLEWKDGYLIPARLLRASEFAGALGESNNPDWKTVAVDEASNRIVVPQGSVGFRWGEQGKWNLEQKDAAGAEIHPKLTFIMDQDHDDVVEVGFPYFGNREHDHFKGTDHPDVLKRRVPVRRVKLAEGEVMVATVFDLFVANYGLDRGLGGGNVARNYDENEPYTPAWAEKITGVPANSIVTVAREFARNAEKTKGRSMVILGAGLNHWYHMDMSYRGIINLLVMCGCIGQSGGGWSHYVGQEKLRPQTGWLPLAFGLDWSRPPRQMNATSFWYAHTNQWRYETIAVKEILSPTAPDGLWDGSMIDYNVRAERMGWLPSAPQLKSNPLGIAKAAATAGKAPKDYIIDGLKDGSLQMSCDDPDDPANWPRNLFVWRSNLLGSSGKGHEYFLKHLLGTSHGVLGKDLGATGGQKPLEVAWHEDAPEGKLDLLVTLDFRMSTTCVYSDIVLPTATWYEKNDLNTSDMHPFIHPLTAAVDPAWESRSDWEIYKGIAKTFSEVAPEVLGVEQDVVLVPIQHDTPAEIAQAFDVKDWKRGETAAIPGKTMPQIAVVERDYPNLYQRFTALGPMLDKLGNGGKGISWNTEHEVEALRKLNGVVAEDGPAKGQPRINSDIDATEVILMLAPETNGEVAVKAWKALSKFTGREHAHLALPKEDEKIRFRDIVAQPRKIISSPTWSGIESDKVCYNAGYTNVHELIPWRTLTGRQQLYQDHLWMRAFGEGFCVYRPPVDTKTIKPVVDSKPNGNLQVILNFITPHQKWGIHSTYTDNLMMLTLNRGGPVVWISETDAKKVGIEDNDWVEAYNVNGALTARAVVSQRIKEGTLFMYHAQEKIVNTPGAETTQQRGGIHNSVTRTLLKPTHMIGGYAQQSYGFNYYGTVGANRDEFVIVRKMDKVDWLDRPIADDKEAAE</sequence>
<dbReference type="Pfam" id="PF14710">
    <property type="entry name" value="Nitr_red_alph_N"/>
    <property type="match status" value="1"/>
</dbReference>
<evidence type="ECO:0000313" key="15">
    <source>
        <dbReference type="EMBL" id="MFC3675344.1"/>
    </source>
</evidence>
<dbReference type="InterPro" id="IPR006963">
    <property type="entry name" value="Mopterin_OxRdtase_4Fe-4S_dom"/>
</dbReference>
<evidence type="ECO:0000256" key="12">
    <source>
        <dbReference type="ARBA" id="ARBA00023014"/>
    </source>
</evidence>
<dbReference type="InterPro" id="IPR009010">
    <property type="entry name" value="Asp_de-COase-like_dom_sf"/>
</dbReference>
<evidence type="ECO:0000256" key="13">
    <source>
        <dbReference type="ARBA" id="ARBA00023063"/>
    </source>
</evidence>
<dbReference type="SUPFAM" id="SSF53706">
    <property type="entry name" value="Formate dehydrogenase/DMSO reductase, domains 1-3"/>
    <property type="match status" value="1"/>
</dbReference>
<dbReference type="Proteomes" id="UP001595711">
    <property type="component" value="Unassembled WGS sequence"/>
</dbReference>
<evidence type="ECO:0000256" key="8">
    <source>
        <dbReference type="ARBA" id="ARBA00022723"/>
    </source>
</evidence>